<dbReference type="CDD" id="cd05379">
    <property type="entry name" value="CAP_bacterial"/>
    <property type="match status" value="1"/>
</dbReference>
<dbReference type="Proteomes" id="UP000640335">
    <property type="component" value="Unassembled WGS sequence"/>
</dbReference>
<gene>
    <name evidence="4" type="ORF">H9660_12095</name>
</gene>
<proteinExistence type="predicted"/>
<keyword evidence="5" id="KW-1185">Reference proteome</keyword>
<evidence type="ECO:0000313" key="5">
    <source>
        <dbReference type="Proteomes" id="UP000640335"/>
    </source>
</evidence>
<feature type="compositionally biased region" description="Polar residues" evidence="1">
    <location>
        <begin position="127"/>
        <end position="171"/>
    </location>
</feature>
<dbReference type="EMBL" id="JACSQZ010000048">
    <property type="protein sequence ID" value="MBD7915886.1"/>
    <property type="molecule type" value="Genomic_DNA"/>
</dbReference>
<sequence>MIKSKLIMVISSIGLVATLGLGGFVISSKVKMPKENAVNFEEKEVVLNEDSIEKGDNDGTDNSVITKQVDSNNNSLNNEVANNELVNNDNNISSNNDNLVSGNSDSDNSVEEVESEVEGVSKYRPSNRPSYNKPSYNRPSHNKPSTDTNTPSDQPSQDTNTPSETPSDQPVVSDSNYIAEIEQAIFQRVNQERTAVGLPALSYNTTMEHYARIKSKDMGDNGYFSHEDLQGKLITEQMKADGVSYRAWGENIAYIQGMSDNSALATKFMDNWMNSSGHRANILSTNFSSIGIGVYKIGNKYYATQEFYR</sequence>
<feature type="transmembrane region" description="Helical" evidence="2">
    <location>
        <begin position="6"/>
        <end position="26"/>
    </location>
</feature>
<evidence type="ECO:0000256" key="1">
    <source>
        <dbReference type="SAM" id="MobiDB-lite"/>
    </source>
</evidence>
<feature type="region of interest" description="Disordered" evidence="1">
    <location>
        <begin position="49"/>
        <end position="171"/>
    </location>
</feature>
<name>A0ABR8Q626_9CLOT</name>
<keyword evidence="2" id="KW-1133">Transmembrane helix</keyword>
<comment type="caution">
    <text evidence="4">The sequence shown here is derived from an EMBL/GenBank/DDBJ whole genome shotgun (WGS) entry which is preliminary data.</text>
</comment>
<feature type="compositionally biased region" description="Acidic residues" evidence="1">
    <location>
        <begin position="108"/>
        <end position="117"/>
    </location>
</feature>
<organism evidence="4 5">
    <name type="scientific">Clostridium gallinarum</name>
    <dbReference type="NCBI Taxonomy" id="2762246"/>
    <lineage>
        <taxon>Bacteria</taxon>
        <taxon>Bacillati</taxon>
        <taxon>Bacillota</taxon>
        <taxon>Clostridia</taxon>
        <taxon>Eubacteriales</taxon>
        <taxon>Clostridiaceae</taxon>
        <taxon>Clostridium</taxon>
    </lineage>
</organism>
<evidence type="ECO:0000256" key="2">
    <source>
        <dbReference type="SAM" id="Phobius"/>
    </source>
</evidence>
<dbReference type="InterPro" id="IPR035940">
    <property type="entry name" value="CAP_sf"/>
</dbReference>
<dbReference type="PANTHER" id="PTHR31157:SF1">
    <property type="entry name" value="SCP DOMAIN-CONTAINING PROTEIN"/>
    <property type="match status" value="1"/>
</dbReference>
<dbReference type="Pfam" id="PF00188">
    <property type="entry name" value="CAP"/>
    <property type="match status" value="1"/>
</dbReference>
<feature type="compositionally biased region" description="Low complexity" evidence="1">
    <location>
        <begin position="70"/>
        <end position="107"/>
    </location>
</feature>
<protein>
    <submittedName>
        <fullName evidence="4">CAP domain-containing protein</fullName>
    </submittedName>
</protein>
<evidence type="ECO:0000313" key="4">
    <source>
        <dbReference type="EMBL" id="MBD7915886.1"/>
    </source>
</evidence>
<dbReference type="InterPro" id="IPR014044">
    <property type="entry name" value="CAP_dom"/>
</dbReference>
<dbReference type="RefSeq" id="WP_191750639.1">
    <property type="nucleotide sequence ID" value="NZ_JACSQZ010000048.1"/>
</dbReference>
<dbReference type="Gene3D" id="3.40.33.10">
    <property type="entry name" value="CAP"/>
    <property type="match status" value="1"/>
</dbReference>
<evidence type="ECO:0000259" key="3">
    <source>
        <dbReference type="Pfam" id="PF00188"/>
    </source>
</evidence>
<accession>A0ABR8Q626</accession>
<keyword evidence="2" id="KW-0812">Transmembrane</keyword>
<dbReference type="PANTHER" id="PTHR31157">
    <property type="entry name" value="SCP DOMAIN-CONTAINING PROTEIN"/>
    <property type="match status" value="1"/>
</dbReference>
<feature type="domain" description="SCP" evidence="3">
    <location>
        <begin position="187"/>
        <end position="307"/>
    </location>
</feature>
<feature type="compositionally biased region" description="Polar residues" evidence="1">
    <location>
        <begin position="60"/>
        <end position="69"/>
    </location>
</feature>
<keyword evidence="2" id="KW-0472">Membrane</keyword>
<dbReference type="SUPFAM" id="SSF55797">
    <property type="entry name" value="PR-1-like"/>
    <property type="match status" value="1"/>
</dbReference>
<reference evidence="4 5" key="1">
    <citation type="submission" date="2020-08" db="EMBL/GenBank/DDBJ databases">
        <title>A Genomic Blueprint of the Chicken Gut Microbiome.</title>
        <authorList>
            <person name="Gilroy R."/>
            <person name="Ravi A."/>
            <person name="Getino M."/>
            <person name="Pursley I."/>
            <person name="Horton D.L."/>
            <person name="Alikhan N.-F."/>
            <person name="Baker D."/>
            <person name="Gharbi K."/>
            <person name="Hall N."/>
            <person name="Watson M."/>
            <person name="Adriaenssens E.M."/>
            <person name="Foster-Nyarko E."/>
            <person name="Jarju S."/>
            <person name="Secka A."/>
            <person name="Antonio M."/>
            <person name="Oren A."/>
            <person name="Chaudhuri R."/>
            <person name="La Ragione R.M."/>
            <person name="Hildebrand F."/>
            <person name="Pallen M.J."/>
        </authorList>
    </citation>
    <scope>NUCLEOTIDE SEQUENCE [LARGE SCALE GENOMIC DNA]</scope>
    <source>
        <strain evidence="4 5">Sa3CUN1</strain>
    </source>
</reference>